<name>A0ACB7ZHQ4_9ERIC</name>
<comment type="caution">
    <text evidence="1">The sequence shown here is derived from an EMBL/GenBank/DDBJ whole genome shotgun (WGS) entry which is preliminary data.</text>
</comment>
<proteinExistence type="predicted"/>
<gene>
    <name evidence="1" type="ORF">Vadar_001461</name>
</gene>
<organism evidence="1 2">
    <name type="scientific">Vaccinium darrowii</name>
    <dbReference type="NCBI Taxonomy" id="229202"/>
    <lineage>
        <taxon>Eukaryota</taxon>
        <taxon>Viridiplantae</taxon>
        <taxon>Streptophyta</taxon>
        <taxon>Embryophyta</taxon>
        <taxon>Tracheophyta</taxon>
        <taxon>Spermatophyta</taxon>
        <taxon>Magnoliopsida</taxon>
        <taxon>eudicotyledons</taxon>
        <taxon>Gunneridae</taxon>
        <taxon>Pentapetalae</taxon>
        <taxon>asterids</taxon>
        <taxon>Ericales</taxon>
        <taxon>Ericaceae</taxon>
        <taxon>Vaccinioideae</taxon>
        <taxon>Vaccinieae</taxon>
        <taxon>Vaccinium</taxon>
    </lineage>
</organism>
<sequence>MKFEVVDLDDYAADDEEYEENLKKESLAFFFLATYGDGEPTDNAARVKKEGNGFRVFHMGVWPQQQTIAKVVDEDLAEQGMFLFPDLPPPSFVATSLCCGVLEITPSSPIELTPRSCSAAIELVTCTCSAAIGLILSASMATLEADFAAAST</sequence>
<reference evidence="1 2" key="1">
    <citation type="journal article" date="2021" name="Hortic Res">
        <title>High-quality reference genome and annotation aids understanding of berry development for evergreen blueberry (Vaccinium darrowii).</title>
        <authorList>
            <person name="Yu J."/>
            <person name="Hulse-Kemp A.M."/>
            <person name="Babiker E."/>
            <person name="Staton M."/>
        </authorList>
    </citation>
    <scope>NUCLEOTIDE SEQUENCE [LARGE SCALE GENOMIC DNA]</scope>
    <source>
        <strain evidence="2">cv. NJ 8807/NJ 8810</strain>
        <tissue evidence="1">Young leaf</tissue>
    </source>
</reference>
<evidence type="ECO:0000313" key="2">
    <source>
        <dbReference type="Proteomes" id="UP000828048"/>
    </source>
</evidence>
<accession>A0ACB7ZHQ4</accession>
<evidence type="ECO:0000313" key="1">
    <source>
        <dbReference type="EMBL" id="KAH7865034.1"/>
    </source>
</evidence>
<dbReference type="EMBL" id="CM037159">
    <property type="protein sequence ID" value="KAH7865034.1"/>
    <property type="molecule type" value="Genomic_DNA"/>
</dbReference>
<protein>
    <submittedName>
        <fullName evidence="1">Uncharacterized protein</fullName>
    </submittedName>
</protein>
<keyword evidence="2" id="KW-1185">Reference proteome</keyword>
<dbReference type="Proteomes" id="UP000828048">
    <property type="component" value="Chromosome 9"/>
</dbReference>